<dbReference type="EMBL" id="LR134405">
    <property type="protein sequence ID" value="VEH68407.1"/>
    <property type="molecule type" value="Genomic_DNA"/>
</dbReference>
<dbReference type="GO" id="GO:0008861">
    <property type="term" value="F:formate C-acetyltransferase activity"/>
    <property type="evidence" value="ECO:0007669"/>
    <property type="project" value="UniProtKB-EC"/>
</dbReference>
<name>A0A3S4VGF4_9PAST</name>
<keyword evidence="1" id="KW-0808">Transferase</keyword>
<dbReference type="KEGG" id="rpne:NCTC8284_03640"/>
<dbReference type="AlphaFoldDB" id="A0A3S4VGF4"/>
<keyword evidence="1" id="KW-0012">Acyltransferase</keyword>
<organism evidence="1 2">
    <name type="scientific">Rodentibacter pneumotropicus</name>
    <dbReference type="NCBI Taxonomy" id="758"/>
    <lineage>
        <taxon>Bacteria</taxon>
        <taxon>Pseudomonadati</taxon>
        <taxon>Pseudomonadota</taxon>
        <taxon>Gammaproteobacteria</taxon>
        <taxon>Pasteurellales</taxon>
        <taxon>Pasteurellaceae</taxon>
        <taxon>Rodentibacter</taxon>
    </lineage>
</organism>
<evidence type="ECO:0000313" key="1">
    <source>
        <dbReference type="EMBL" id="VEH68407.1"/>
    </source>
</evidence>
<sequence>MPFGGIKMVEGSCKVYGRELDPEVKKSLLNIVKPTTKGCLMFIRRIFYVAVNQVC</sequence>
<gene>
    <name evidence="1" type="primary">pflB_2</name>
    <name evidence="1" type="ORF">NCTC8284_03640</name>
</gene>
<dbReference type="EC" id="2.3.1.54" evidence="1"/>
<proteinExistence type="predicted"/>
<evidence type="ECO:0000313" key="2">
    <source>
        <dbReference type="Proteomes" id="UP000278733"/>
    </source>
</evidence>
<reference evidence="1 2" key="1">
    <citation type="submission" date="2018-12" db="EMBL/GenBank/DDBJ databases">
        <authorList>
            <consortium name="Pathogen Informatics"/>
        </authorList>
    </citation>
    <scope>NUCLEOTIDE SEQUENCE [LARGE SCALE GENOMIC DNA]</scope>
    <source>
        <strain evidence="1 2">NCTC8284</strain>
    </source>
</reference>
<accession>A0A3S4VGF4</accession>
<dbReference type="Proteomes" id="UP000278733">
    <property type="component" value="Chromosome"/>
</dbReference>
<protein>
    <submittedName>
        <fullName evidence="1">Protein PflB</fullName>
        <ecNumber evidence="1">2.3.1.54</ecNumber>
    </submittedName>
</protein>